<dbReference type="Proteomes" id="UP000685013">
    <property type="component" value="Chromosome 11"/>
</dbReference>
<evidence type="ECO:0000313" key="3">
    <source>
        <dbReference type="Proteomes" id="UP000685013"/>
    </source>
</evidence>
<feature type="non-terminal residue" evidence="2">
    <location>
        <position position="1"/>
    </location>
</feature>
<organism evidence="2 3">
    <name type="scientific">Cucurbita argyrosperma subsp. sororia</name>
    <dbReference type="NCBI Taxonomy" id="37648"/>
    <lineage>
        <taxon>Eukaryota</taxon>
        <taxon>Viridiplantae</taxon>
        <taxon>Streptophyta</taxon>
        <taxon>Embryophyta</taxon>
        <taxon>Tracheophyta</taxon>
        <taxon>Spermatophyta</taxon>
        <taxon>Magnoliopsida</taxon>
        <taxon>eudicotyledons</taxon>
        <taxon>Gunneridae</taxon>
        <taxon>Pentapetalae</taxon>
        <taxon>rosids</taxon>
        <taxon>fabids</taxon>
        <taxon>Cucurbitales</taxon>
        <taxon>Cucurbitaceae</taxon>
        <taxon>Cucurbiteae</taxon>
        <taxon>Cucurbita</taxon>
    </lineage>
</organism>
<dbReference type="EMBL" id="JAGKQH010000011">
    <property type="protein sequence ID" value="KAG6587389.1"/>
    <property type="molecule type" value="Genomic_DNA"/>
</dbReference>
<accession>A0AAV6MTT9</accession>
<comment type="caution">
    <text evidence="2">The sequence shown here is derived from an EMBL/GenBank/DDBJ whole genome shotgun (WGS) entry which is preliminary data.</text>
</comment>
<feature type="region of interest" description="Disordered" evidence="1">
    <location>
        <begin position="60"/>
        <end position="79"/>
    </location>
</feature>
<dbReference type="AlphaFoldDB" id="A0AAV6MTT9"/>
<proteinExistence type="predicted"/>
<protein>
    <submittedName>
        <fullName evidence="2">Mitochondrial phosphate carrier protein 3, mitochondrial</fullName>
    </submittedName>
</protein>
<sequence length="79" mass="8543">MNNKRIMLDHKLGAGFADTMMKFASFQTIVERLYTYAIPRPKEQCSKSLQLGVRLLPTTGGATTAPAANKSSAEPVCAP</sequence>
<reference evidence="2 3" key="1">
    <citation type="journal article" date="2021" name="Hortic Res">
        <title>The domestication of Cucurbita argyrosperma as revealed by the genome of its wild relative.</title>
        <authorList>
            <person name="Barrera-Redondo J."/>
            <person name="Sanchez-de la Vega G."/>
            <person name="Aguirre-Liguori J.A."/>
            <person name="Castellanos-Morales G."/>
            <person name="Gutierrez-Guerrero Y.T."/>
            <person name="Aguirre-Dugua X."/>
            <person name="Aguirre-Planter E."/>
            <person name="Tenaillon M.I."/>
            <person name="Lira-Saade R."/>
            <person name="Eguiarte L.E."/>
        </authorList>
    </citation>
    <scope>NUCLEOTIDE SEQUENCE [LARGE SCALE GENOMIC DNA]</scope>
    <source>
        <strain evidence="2">JBR-2021</strain>
    </source>
</reference>
<evidence type="ECO:0000313" key="2">
    <source>
        <dbReference type="EMBL" id="KAG6587389.1"/>
    </source>
</evidence>
<name>A0AAV6MTT9_9ROSI</name>
<keyword evidence="3" id="KW-1185">Reference proteome</keyword>
<gene>
    <name evidence="2" type="primary">MPT3</name>
    <name evidence="2" type="ORF">SDJN03_15954</name>
</gene>
<evidence type="ECO:0000256" key="1">
    <source>
        <dbReference type="SAM" id="MobiDB-lite"/>
    </source>
</evidence>